<feature type="compositionally biased region" description="Polar residues" evidence="1">
    <location>
        <begin position="128"/>
        <end position="139"/>
    </location>
</feature>
<dbReference type="AlphaFoldDB" id="A0A976FF48"/>
<reference evidence="2 3" key="1">
    <citation type="journal article" date="2021" name="Genome Biol.">
        <title>AFLAP: assembly-free linkage analysis pipeline using k-mers from genome sequencing data.</title>
        <authorList>
            <person name="Fletcher K."/>
            <person name="Zhang L."/>
            <person name="Gil J."/>
            <person name="Han R."/>
            <person name="Cavanaugh K."/>
            <person name="Michelmore R."/>
        </authorList>
    </citation>
    <scope>NUCLEOTIDE SEQUENCE [LARGE SCALE GENOMIC DNA]</scope>
    <source>
        <strain evidence="2 3">SF5</strain>
    </source>
</reference>
<accession>A0A976FF48</accession>
<keyword evidence="3" id="KW-1185">Reference proteome</keyword>
<sequence length="471" mass="51408">MAAPYVTPSAVSSAQPRDHVLYSSYASTTDHTNTIQQQQATTELTRLPGHVNSQHEIKEMLEKNEAALKSWSTLHKHQPTKTSLTEHKEWVRKCLIFRKEVGTRLEVLASLADKQIAQEDDTKEEHQTSSTTSSANQGEIQTNLLLSTTLSAHQSTVVMSQSMYMTPQVPTLVSTNPMAMTTADAIESMNMLHMAAPTLFPEPPSPTVDFTSTSLNMFLPTGPMNLMQACNSFNPSTSIPGDSTSNYVISSEMPTFTPDAYMASSSSSLNSSTSFMSEPNFIMNCGLTTASEPHYMRLSMPMNPTHSESGNLYVNTNYGIVSASNNVDCENSTTNVGMDSIMTPLGFNSDGSFETQGFLIGNMPNLSTHQRQMMGLMNGGNYGAQGAPLMPNSFGYGGMPPSSNMMLESLPTSAFQPPSYPYQQTHQLAHHPHLQETGLGFINMTPDLAMYGDTNVNIFEGLTDDAFFPMQ</sequence>
<comment type="caution">
    <text evidence="2">The sequence shown here is derived from an EMBL/GenBank/DDBJ whole genome shotgun (WGS) entry which is preliminary data.</text>
</comment>
<dbReference type="Proteomes" id="UP000294530">
    <property type="component" value="Unassembled WGS sequence"/>
</dbReference>
<dbReference type="EMBL" id="SHOA02000002">
    <property type="protein sequence ID" value="TDH65194.1"/>
    <property type="molecule type" value="Genomic_DNA"/>
</dbReference>
<dbReference type="RefSeq" id="XP_067814693.1">
    <property type="nucleotide sequence ID" value="XM_067966611.1"/>
</dbReference>
<dbReference type="GeneID" id="94352282"/>
<protein>
    <submittedName>
        <fullName evidence="2">Uncharacterized protein</fullName>
    </submittedName>
</protein>
<name>A0A976FF48_BRELC</name>
<gene>
    <name evidence="2" type="ORF">CCR75_008559</name>
</gene>
<evidence type="ECO:0000313" key="3">
    <source>
        <dbReference type="Proteomes" id="UP000294530"/>
    </source>
</evidence>
<dbReference type="OrthoDB" id="168476at2759"/>
<evidence type="ECO:0000256" key="1">
    <source>
        <dbReference type="SAM" id="MobiDB-lite"/>
    </source>
</evidence>
<organism evidence="2 3">
    <name type="scientific">Bremia lactucae</name>
    <name type="common">Lettuce downy mildew</name>
    <dbReference type="NCBI Taxonomy" id="4779"/>
    <lineage>
        <taxon>Eukaryota</taxon>
        <taxon>Sar</taxon>
        <taxon>Stramenopiles</taxon>
        <taxon>Oomycota</taxon>
        <taxon>Peronosporomycetes</taxon>
        <taxon>Peronosporales</taxon>
        <taxon>Peronosporaceae</taxon>
        <taxon>Bremia</taxon>
    </lineage>
</organism>
<proteinExistence type="predicted"/>
<dbReference type="KEGG" id="blac:94352282"/>
<evidence type="ECO:0000313" key="2">
    <source>
        <dbReference type="EMBL" id="TDH65194.1"/>
    </source>
</evidence>
<feature type="region of interest" description="Disordered" evidence="1">
    <location>
        <begin position="118"/>
        <end position="139"/>
    </location>
</feature>